<comment type="caution">
    <text evidence="1">The sequence shown here is derived from an EMBL/GenBank/DDBJ whole genome shotgun (WGS) entry which is preliminary data.</text>
</comment>
<protein>
    <submittedName>
        <fullName evidence="1">Uncharacterized protein</fullName>
    </submittedName>
</protein>
<evidence type="ECO:0000313" key="2">
    <source>
        <dbReference type="Proteomes" id="UP001054945"/>
    </source>
</evidence>
<gene>
    <name evidence="1" type="ORF">CEXT_522341</name>
</gene>
<dbReference type="AlphaFoldDB" id="A0AAV4N965"/>
<reference evidence="1 2" key="1">
    <citation type="submission" date="2021-06" db="EMBL/GenBank/DDBJ databases">
        <title>Caerostris extrusa draft genome.</title>
        <authorList>
            <person name="Kono N."/>
            <person name="Arakawa K."/>
        </authorList>
    </citation>
    <scope>NUCLEOTIDE SEQUENCE [LARGE SCALE GENOMIC DNA]</scope>
</reference>
<proteinExistence type="predicted"/>
<accession>A0AAV4N965</accession>
<evidence type="ECO:0000313" key="1">
    <source>
        <dbReference type="EMBL" id="GIX80511.1"/>
    </source>
</evidence>
<organism evidence="1 2">
    <name type="scientific">Caerostris extrusa</name>
    <name type="common">Bark spider</name>
    <name type="synonym">Caerostris bankana</name>
    <dbReference type="NCBI Taxonomy" id="172846"/>
    <lineage>
        <taxon>Eukaryota</taxon>
        <taxon>Metazoa</taxon>
        <taxon>Ecdysozoa</taxon>
        <taxon>Arthropoda</taxon>
        <taxon>Chelicerata</taxon>
        <taxon>Arachnida</taxon>
        <taxon>Araneae</taxon>
        <taxon>Araneomorphae</taxon>
        <taxon>Entelegynae</taxon>
        <taxon>Araneoidea</taxon>
        <taxon>Araneidae</taxon>
        <taxon>Caerostris</taxon>
    </lineage>
</organism>
<dbReference type="EMBL" id="BPLR01003040">
    <property type="protein sequence ID" value="GIX80511.1"/>
    <property type="molecule type" value="Genomic_DNA"/>
</dbReference>
<keyword evidence="2" id="KW-1185">Reference proteome</keyword>
<name>A0AAV4N965_CAEEX</name>
<sequence length="107" mass="12089">MAPENFPLGSRAKRACSSIRLKLSKYHGTLFVTWARDSLKHPKNLIGINHRHLSHTLSRDFADRKKKEKKKIATNRASRFGPHHIACTTNSGCSKYSDCAHCSVWTA</sequence>
<dbReference type="Proteomes" id="UP001054945">
    <property type="component" value="Unassembled WGS sequence"/>
</dbReference>